<dbReference type="PANTHER" id="PTHR47782">
    <property type="entry name" value="ZN(II)2CYS6 TRANSCRIPTION FACTOR (EUROFUNG)-RELATED"/>
    <property type="match status" value="1"/>
</dbReference>
<dbReference type="InterPro" id="IPR052202">
    <property type="entry name" value="Yeast_MetPath_Reg"/>
</dbReference>
<dbReference type="Proteomes" id="UP000240883">
    <property type="component" value="Unassembled WGS sequence"/>
</dbReference>
<dbReference type="InterPro" id="IPR007219">
    <property type="entry name" value="XnlR_reg_dom"/>
</dbReference>
<dbReference type="Pfam" id="PF04082">
    <property type="entry name" value="Fungal_trans"/>
    <property type="match status" value="1"/>
</dbReference>
<evidence type="ECO:0000256" key="2">
    <source>
        <dbReference type="ARBA" id="ARBA00022723"/>
    </source>
</evidence>
<dbReference type="GO" id="GO:0005634">
    <property type="term" value="C:nucleus"/>
    <property type="evidence" value="ECO:0007669"/>
    <property type="project" value="UniProtKB-SubCell"/>
</dbReference>
<keyword evidence="4" id="KW-0805">Transcription regulation</keyword>
<gene>
    <name evidence="9" type="ORF">BS50DRAFT_9486</name>
</gene>
<evidence type="ECO:0000256" key="4">
    <source>
        <dbReference type="ARBA" id="ARBA00023015"/>
    </source>
</evidence>
<reference evidence="9 10" key="1">
    <citation type="journal article" date="2018" name="Front. Microbiol.">
        <title>Genome-Wide Analysis of Corynespora cassiicola Leaf Fall Disease Putative Effectors.</title>
        <authorList>
            <person name="Lopez D."/>
            <person name="Ribeiro S."/>
            <person name="Label P."/>
            <person name="Fumanal B."/>
            <person name="Venisse J.S."/>
            <person name="Kohler A."/>
            <person name="de Oliveira R.R."/>
            <person name="Labutti K."/>
            <person name="Lipzen A."/>
            <person name="Lail K."/>
            <person name="Bauer D."/>
            <person name="Ohm R.A."/>
            <person name="Barry K.W."/>
            <person name="Spatafora J."/>
            <person name="Grigoriev I.V."/>
            <person name="Martin F.M."/>
            <person name="Pujade-Renaud V."/>
        </authorList>
    </citation>
    <scope>NUCLEOTIDE SEQUENCE [LARGE SCALE GENOMIC DNA]</scope>
    <source>
        <strain evidence="9 10">Philippines</strain>
    </source>
</reference>
<name>A0A2T2P935_CORCC</name>
<accession>A0A2T2P935</accession>
<dbReference type="GO" id="GO:0008270">
    <property type="term" value="F:zinc ion binding"/>
    <property type="evidence" value="ECO:0007669"/>
    <property type="project" value="InterPro"/>
</dbReference>
<dbReference type="GO" id="GO:0006351">
    <property type="term" value="P:DNA-templated transcription"/>
    <property type="evidence" value="ECO:0007669"/>
    <property type="project" value="InterPro"/>
</dbReference>
<dbReference type="AlphaFoldDB" id="A0A2T2P935"/>
<evidence type="ECO:0000256" key="5">
    <source>
        <dbReference type="ARBA" id="ARBA00023125"/>
    </source>
</evidence>
<dbReference type="GO" id="GO:0000981">
    <property type="term" value="F:DNA-binding transcription factor activity, RNA polymerase II-specific"/>
    <property type="evidence" value="ECO:0007669"/>
    <property type="project" value="TreeGrafter"/>
</dbReference>
<evidence type="ECO:0000256" key="7">
    <source>
        <dbReference type="ARBA" id="ARBA00023242"/>
    </source>
</evidence>
<dbReference type="EMBL" id="KZ678128">
    <property type="protein sequence ID" value="PSN74169.1"/>
    <property type="molecule type" value="Genomic_DNA"/>
</dbReference>
<evidence type="ECO:0000256" key="6">
    <source>
        <dbReference type="ARBA" id="ARBA00023163"/>
    </source>
</evidence>
<sequence>MQYLPSSNHSSTNFQPRNDLQETMQEASYLSLSAMAERTDRQPFPTEGLSFMTLLRAATGISGSNPTRSVGSNASLSGPLADFRQSFFANNKDFKQLNVGGSFQRYMEYLRSSFPFISNNELKLFYENVISCHERDSLDQLSDDSPEQLLLTYIGIATGILLSPDYHYREALAAELSVESLKLMSRVFDHANDLAIVSCMTALTIYSLFTTFGGSTWHLLGLTMMRCISSGMHTTRVSNAQCDNEEKRKSYRIFWVLYILDTYVSTTLDRPFCLNDHDILVSPPSSPRISTFDSDDDQTYRYLIQHAQILRSIRQNSGDDVLCQSINLRHWKETLPNTSAQNSLQKAYLFTRGYVELLKQSSVDIDPDHRKVVCEAESEFLHYLKLLETHLDSHSGAISALEAIHVFAIGIISFTGRITTQDTLPSGEAGYSPLTQHRRLSQLVNLLTLLATRYSAVRSLRDILMELLVTHADPSRRASNERLRELIGRSEILISNQIQTILLGPDPPS</sequence>
<organism evidence="9 10">
    <name type="scientific">Corynespora cassiicola Philippines</name>
    <dbReference type="NCBI Taxonomy" id="1448308"/>
    <lineage>
        <taxon>Eukaryota</taxon>
        <taxon>Fungi</taxon>
        <taxon>Dikarya</taxon>
        <taxon>Ascomycota</taxon>
        <taxon>Pezizomycotina</taxon>
        <taxon>Dothideomycetes</taxon>
        <taxon>Pleosporomycetidae</taxon>
        <taxon>Pleosporales</taxon>
        <taxon>Corynesporascaceae</taxon>
        <taxon>Corynespora</taxon>
    </lineage>
</organism>
<dbReference type="PANTHER" id="PTHR47782:SF14">
    <property type="entry name" value="ZN(II)2CYS6 TRANSCRIPTION FACTOR (EUROFUNG)"/>
    <property type="match status" value="1"/>
</dbReference>
<evidence type="ECO:0000259" key="8">
    <source>
        <dbReference type="SMART" id="SM00906"/>
    </source>
</evidence>
<evidence type="ECO:0000256" key="3">
    <source>
        <dbReference type="ARBA" id="ARBA00022833"/>
    </source>
</evidence>
<dbReference type="STRING" id="1448308.A0A2T2P935"/>
<evidence type="ECO:0000256" key="1">
    <source>
        <dbReference type="ARBA" id="ARBA00004123"/>
    </source>
</evidence>
<protein>
    <recommendedName>
        <fullName evidence="8">Xylanolytic transcriptional activator regulatory domain-containing protein</fullName>
    </recommendedName>
</protein>
<keyword evidence="7" id="KW-0539">Nucleus</keyword>
<evidence type="ECO:0000313" key="9">
    <source>
        <dbReference type="EMBL" id="PSN74169.1"/>
    </source>
</evidence>
<keyword evidence="5" id="KW-0238">DNA-binding</keyword>
<evidence type="ECO:0000313" key="10">
    <source>
        <dbReference type="Proteomes" id="UP000240883"/>
    </source>
</evidence>
<keyword evidence="2" id="KW-0479">Metal-binding</keyword>
<dbReference type="CDD" id="cd12148">
    <property type="entry name" value="fungal_TF_MHR"/>
    <property type="match status" value="1"/>
</dbReference>
<keyword evidence="10" id="KW-1185">Reference proteome</keyword>
<keyword evidence="6" id="KW-0804">Transcription</keyword>
<comment type="subcellular location">
    <subcellularLocation>
        <location evidence="1">Nucleus</location>
    </subcellularLocation>
</comment>
<dbReference type="GO" id="GO:0043565">
    <property type="term" value="F:sequence-specific DNA binding"/>
    <property type="evidence" value="ECO:0007669"/>
    <property type="project" value="TreeGrafter"/>
</dbReference>
<proteinExistence type="predicted"/>
<keyword evidence="3" id="KW-0862">Zinc</keyword>
<feature type="domain" description="Xylanolytic transcriptional activator regulatory" evidence="8">
    <location>
        <begin position="216"/>
        <end position="290"/>
    </location>
</feature>
<dbReference type="SMART" id="SM00906">
    <property type="entry name" value="Fungal_trans"/>
    <property type="match status" value="1"/>
</dbReference>
<dbReference type="GO" id="GO:0045944">
    <property type="term" value="P:positive regulation of transcription by RNA polymerase II"/>
    <property type="evidence" value="ECO:0007669"/>
    <property type="project" value="TreeGrafter"/>
</dbReference>
<dbReference type="OrthoDB" id="1621678at2759"/>